<evidence type="ECO:0000313" key="16">
    <source>
        <dbReference type="Proteomes" id="UP001562425"/>
    </source>
</evidence>
<feature type="compositionally biased region" description="Low complexity" evidence="12">
    <location>
        <begin position="1330"/>
        <end position="1340"/>
    </location>
</feature>
<feature type="transmembrane region" description="Helical" evidence="13">
    <location>
        <begin position="213"/>
        <end position="234"/>
    </location>
</feature>
<dbReference type="PANTHER" id="PTHR13497:SF3">
    <property type="entry name" value="HISTONE DEACETYLASE COMPLEX SUBUNIT SAP130"/>
    <property type="match status" value="1"/>
</dbReference>
<keyword evidence="16" id="KW-1185">Reference proteome</keyword>
<comment type="similarity">
    <text evidence="3">Belongs to the SAP130 family.</text>
</comment>
<feature type="transmembrane region" description="Helical" evidence="13">
    <location>
        <begin position="75"/>
        <end position="99"/>
    </location>
</feature>
<evidence type="ECO:0000256" key="5">
    <source>
        <dbReference type="ARBA" id="ARBA00022491"/>
    </source>
</evidence>
<feature type="transmembrane region" description="Helical" evidence="13">
    <location>
        <begin position="45"/>
        <end position="63"/>
    </location>
</feature>
<feature type="compositionally biased region" description="Polar residues" evidence="12">
    <location>
        <begin position="1160"/>
        <end position="1179"/>
    </location>
</feature>
<organism evidence="15 16">
    <name type="scientific">Culex pipiens pipiens</name>
    <name type="common">Northern house mosquito</name>
    <dbReference type="NCBI Taxonomy" id="38569"/>
    <lineage>
        <taxon>Eukaryota</taxon>
        <taxon>Metazoa</taxon>
        <taxon>Ecdysozoa</taxon>
        <taxon>Arthropoda</taxon>
        <taxon>Hexapoda</taxon>
        <taxon>Insecta</taxon>
        <taxon>Pterygota</taxon>
        <taxon>Neoptera</taxon>
        <taxon>Endopterygota</taxon>
        <taxon>Diptera</taxon>
        <taxon>Nematocera</taxon>
        <taxon>Culicoidea</taxon>
        <taxon>Culicidae</taxon>
        <taxon>Culicinae</taxon>
        <taxon>Culicini</taxon>
        <taxon>Culex</taxon>
        <taxon>Culex</taxon>
    </lineage>
</organism>
<evidence type="ECO:0000256" key="3">
    <source>
        <dbReference type="ARBA" id="ARBA00007859"/>
    </source>
</evidence>
<sequence>MENSGFDWFLPLLLCALSVPLSMFMWIGNVAYSKIASDEENVIPPARWLFSILVPLLLMLYGLKRKGVNKSGAIVGLLCATILSIASHAFLACLAMFFFSSSRATKFRAHLKRKYEEDFRGGEGRRNWAQVICNAGYATTLAMLYLLDCGYGERPVDFGRFYRCSWLGVGIMGAFACCNGDTWASELGAVLSRGDPFLITTWKRVPRGTNGGVSLPGLVVSFLGGIAVGLSYYLSIRYTLDAKILANSPNQWPIIVFGGVAGLLGSVVDSVMGATVQFSGVDEEGKIVERPGKNVRHICGVRILDNHSVNLISAIVTGIGNSAGNQMRVVIPSNATPQTYYRQTINLKPDTTANRAQITALPARTVSQASITVSRPQTPTTYHVPARVQTTVAAGIQGPRATITAPIRIPTPPISVANLNTYVRQSVPPSRTSSPSSATIISQQGGAPTWMPNVQVQVPSQLIRAANITSAPRARVVAQTIPAGGGGVSNQNATITANVVSQASPQSVVSLSGASNPSQAFVATLSPAGLAPQRQITSTLVYTNNSGTPQSYPSGTINPQRVTLATTTLSPQRASGVRPIQRLPTANIGVRVPAGSISIRTPPVPVLAPTVLTTIASGGAGGAQSRTGTVSTANISNTIPARIIQVQNPQGGQVITGGRLPTNLLNIQPLIVSNNRIPSSIQPSLTIAQVSKLTPVSNSSTPTSLESGGTTTLQTASGQQIVVSSASMGNLMSNQGGGQSQGQITQIVNVNAGSVGSASQIVTVSQGQVIGGPQSLSVSNSGSGGSGTTTVIPIPLAITGGRNAGGIPVSVATLAGGQNSISIVSGGGSTITGIVRTTTSGPGLGGGPSLSTSASMPSILPIAKVTPHLMETVSSSSSTPYSVSGSGTSLYIQTRPQQQNAIVTTVASTGKSNTLNVVSGSGGPFLPTSTFYYERVTPSPASSSSQPLPPVVTSTGTLGLSQGVSTLTSTAITTTSSLSGPVFSISSSALNSSVGSTLVTSNVITTSGSSLASTGSAGSFAIVAGRNLTGTIQPPSAVSTSQTFQSVPVRFQPQLLVDGGQAQPIIMTSGGNSVATSAQSLQPAPHMLIPVNPAGAGSGAKLESPQSSILRKRALEGSPIKAGKDLTQTLIAMGKERFREKERERERERNEREMSPPSRPVSTDGSTTVSATSSPGLDQQEQEEIKAMAYANRNANADLPFKPLHEEIFHTNQAPPPSQHQPITLESIQAAMQSQQNATAAAANGASYEQSPRKKPRKQNVAEGLKAGANSLQFYAAGAASNNSTELDVRMDTSASSLPGEVNFGPVPLLAPPTPAASATPAPKHNKQTNNASSNNISANNSLDASSLKVEAASAAVTSSTTTTTVASATAGSSKKDGATAAPKDSLAARKARNASLLESYKQSWKAANNHFQRYTDVKQREERRPTIVDIANQSHVLQKVNGWKVYHLSAQIEDLCELESQAYDKLDQMLKSTEAAPKQSPEIERINELLKGNMQRSKIITDGINEARTQIMKIFDHKTHVSDIIQRCASKRNFKKREKT</sequence>
<feature type="domain" description="Histone deacetylase complex subunit SAP130 C-terminal" evidence="14">
    <location>
        <begin position="1394"/>
        <end position="1523"/>
    </location>
</feature>
<proteinExistence type="inferred from homology"/>
<dbReference type="InterPro" id="IPR002794">
    <property type="entry name" value="DUF92_TMEM19"/>
</dbReference>
<evidence type="ECO:0000256" key="13">
    <source>
        <dbReference type="SAM" id="Phobius"/>
    </source>
</evidence>
<dbReference type="EMBL" id="JBEHCU010008719">
    <property type="protein sequence ID" value="KAL1381255.1"/>
    <property type="molecule type" value="Genomic_DNA"/>
</dbReference>
<evidence type="ECO:0000256" key="1">
    <source>
        <dbReference type="ARBA" id="ARBA00004123"/>
    </source>
</evidence>
<keyword evidence="10" id="KW-0804">Transcription</keyword>
<keyword evidence="9 13" id="KW-0472">Membrane</keyword>
<evidence type="ECO:0000256" key="10">
    <source>
        <dbReference type="ARBA" id="ARBA00023163"/>
    </source>
</evidence>
<dbReference type="PANTHER" id="PTHR13497">
    <property type="entry name" value="HISTONE DEACETYLASE COMPLEX SUBUNIT SAP130"/>
    <property type="match status" value="1"/>
</dbReference>
<comment type="similarity">
    <text evidence="4">Belongs to the TMEM19 family.</text>
</comment>
<dbReference type="GO" id="GO:0016020">
    <property type="term" value="C:membrane"/>
    <property type="evidence" value="ECO:0007669"/>
    <property type="project" value="UniProtKB-SubCell"/>
</dbReference>
<feature type="compositionally biased region" description="Low complexity" evidence="12">
    <location>
        <begin position="1232"/>
        <end position="1247"/>
    </location>
</feature>
<keyword evidence="8" id="KW-0805">Transcription regulation</keyword>
<dbReference type="Pfam" id="PF01940">
    <property type="entry name" value="DUF92"/>
    <property type="match status" value="1"/>
</dbReference>
<comment type="subcellular location">
    <subcellularLocation>
        <location evidence="2">Membrane</location>
        <topology evidence="2">Multi-pass membrane protein</topology>
    </subcellularLocation>
    <subcellularLocation>
        <location evidence="1">Nucleus</location>
    </subcellularLocation>
</comment>
<evidence type="ECO:0000259" key="14">
    <source>
        <dbReference type="Pfam" id="PF16014"/>
    </source>
</evidence>
<feature type="region of interest" description="Disordered" evidence="12">
    <location>
        <begin position="1304"/>
        <end position="1340"/>
    </location>
</feature>
<name>A0ABD1CYB7_CULPP</name>
<evidence type="ECO:0000256" key="4">
    <source>
        <dbReference type="ARBA" id="ARBA00009012"/>
    </source>
</evidence>
<evidence type="ECO:0000256" key="9">
    <source>
        <dbReference type="ARBA" id="ARBA00023136"/>
    </source>
</evidence>
<feature type="compositionally biased region" description="Basic and acidic residues" evidence="12">
    <location>
        <begin position="1134"/>
        <end position="1154"/>
    </location>
</feature>
<evidence type="ECO:0000256" key="6">
    <source>
        <dbReference type="ARBA" id="ARBA00022692"/>
    </source>
</evidence>
<keyword evidence="11" id="KW-0539">Nucleus</keyword>
<evidence type="ECO:0000256" key="7">
    <source>
        <dbReference type="ARBA" id="ARBA00022989"/>
    </source>
</evidence>
<feature type="region of interest" description="Disordered" evidence="12">
    <location>
        <begin position="1132"/>
        <end position="1180"/>
    </location>
</feature>
<evidence type="ECO:0000256" key="12">
    <source>
        <dbReference type="SAM" id="MobiDB-lite"/>
    </source>
</evidence>
<feature type="region of interest" description="Disordered" evidence="12">
    <location>
        <begin position="1232"/>
        <end position="1260"/>
    </location>
</feature>
<keyword evidence="6 13" id="KW-0812">Transmembrane</keyword>
<feature type="transmembrane region" description="Helical" evidence="13">
    <location>
        <begin position="128"/>
        <end position="147"/>
    </location>
</feature>
<feature type="region of interest" description="Disordered" evidence="12">
    <location>
        <begin position="1356"/>
        <end position="1388"/>
    </location>
</feature>
<reference evidence="15 16" key="1">
    <citation type="submission" date="2024-05" db="EMBL/GenBank/DDBJ databases">
        <title>Culex pipiens pipiens assembly and annotation.</title>
        <authorList>
            <person name="Alout H."/>
            <person name="Durand T."/>
        </authorList>
    </citation>
    <scope>NUCLEOTIDE SEQUENCE [LARGE SCALE GENOMIC DNA]</scope>
    <source>
        <strain evidence="15">HA-2024</strain>
        <tissue evidence="15">Whole body</tissue>
    </source>
</reference>
<comment type="caution">
    <text evidence="15">The sequence shown here is derived from an EMBL/GenBank/DDBJ whole genome shotgun (WGS) entry which is preliminary data.</text>
</comment>
<feature type="compositionally biased region" description="Low complexity" evidence="12">
    <location>
        <begin position="1356"/>
        <end position="1373"/>
    </location>
</feature>
<dbReference type="InterPro" id="IPR031963">
    <property type="entry name" value="SAP130_C"/>
</dbReference>
<dbReference type="InterPro" id="IPR024137">
    <property type="entry name" value="His_deAcase_cplx_SAP130"/>
</dbReference>
<dbReference type="GO" id="GO:0005634">
    <property type="term" value="C:nucleus"/>
    <property type="evidence" value="ECO:0007669"/>
    <property type="project" value="UniProtKB-SubCell"/>
</dbReference>
<keyword evidence="7 13" id="KW-1133">Transmembrane helix</keyword>
<evidence type="ECO:0000256" key="2">
    <source>
        <dbReference type="ARBA" id="ARBA00004141"/>
    </source>
</evidence>
<evidence type="ECO:0000256" key="8">
    <source>
        <dbReference type="ARBA" id="ARBA00023015"/>
    </source>
</evidence>
<gene>
    <name evidence="15" type="ORF">pipiens_003446</name>
</gene>
<keyword evidence="5" id="KW-0678">Repressor</keyword>
<feature type="transmembrane region" description="Helical" evidence="13">
    <location>
        <begin position="12"/>
        <end position="33"/>
    </location>
</feature>
<evidence type="ECO:0000256" key="11">
    <source>
        <dbReference type="ARBA" id="ARBA00023242"/>
    </source>
</evidence>
<dbReference type="Proteomes" id="UP001562425">
    <property type="component" value="Unassembled WGS sequence"/>
</dbReference>
<protein>
    <recommendedName>
        <fullName evidence="14">Histone deacetylase complex subunit SAP130 C-terminal domain-containing protein</fullName>
    </recommendedName>
</protein>
<dbReference type="Pfam" id="PF16014">
    <property type="entry name" value="SAP130_C"/>
    <property type="match status" value="1"/>
</dbReference>
<evidence type="ECO:0000313" key="15">
    <source>
        <dbReference type="EMBL" id="KAL1381255.1"/>
    </source>
</evidence>
<accession>A0ABD1CYB7</accession>